<evidence type="ECO:0000313" key="2">
    <source>
        <dbReference type="Proteomes" id="UP000734854"/>
    </source>
</evidence>
<dbReference type="AlphaFoldDB" id="A0A8J5I357"/>
<comment type="caution">
    <text evidence="1">The sequence shown here is derived from an EMBL/GenBank/DDBJ whole genome shotgun (WGS) entry which is preliminary data.</text>
</comment>
<reference evidence="1 2" key="1">
    <citation type="submission" date="2020-08" db="EMBL/GenBank/DDBJ databases">
        <title>Plant Genome Project.</title>
        <authorList>
            <person name="Zhang R.-G."/>
        </authorList>
    </citation>
    <scope>NUCLEOTIDE SEQUENCE [LARGE SCALE GENOMIC DNA]</scope>
    <source>
        <tissue evidence="1">Rhizome</tissue>
    </source>
</reference>
<proteinExistence type="predicted"/>
<organism evidence="1 2">
    <name type="scientific">Zingiber officinale</name>
    <name type="common">Ginger</name>
    <name type="synonym">Amomum zingiber</name>
    <dbReference type="NCBI Taxonomy" id="94328"/>
    <lineage>
        <taxon>Eukaryota</taxon>
        <taxon>Viridiplantae</taxon>
        <taxon>Streptophyta</taxon>
        <taxon>Embryophyta</taxon>
        <taxon>Tracheophyta</taxon>
        <taxon>Spermatophyta</taxon>
        <taxon>Magnoliopsida</taxon>
        <taxon>Liliopsida</taxon>
        <taxon>Zingiberales</taxon>
        <taxon>Zingiberaceae</taxon>
        <taxon>Zingiber</taxon>
    </lineage>
</organism>
<protein>
    <submittedName>
        <fullName evidence="1">Uncharacterized protein</fullName>
    </submittedName>
</protein>
<gene>
    <name evidence="1" type="ORF">ZIOFF_009739</name>
</gene>
<dbReference type="EMBL" id="JACMSC010000003">
    <property type="protein sequence ID" value="KAG6527616.1"/>
    <property type="molecule type" value="Genomic_DNA"/>
</dbReference>
<keyword evidence="2" id="KW-1185">Reference proteome</keyword>
<accession>A0A8J5I357</accession>
<sequence>MEDPNLVADYGEHAYRLRMNRFADLTNEEYRARLQVGSLMKLYNSSMSAMKVVGWCHISYLDRLMELLGGLRLNL</sequence>
<dbReference type="Gene3D" id="1.10.287.2250">
    <property type="match status" value="1"/>
</dbReference>
<name>A0A8J5I357_ZINOF</name>
<dbReference type="Proteomes" id="UP000734854">
    <property type="component" value="Unassembled WGS sequence"/>
</dbReference>
<evidence type="ECO:0000313" key="1">
    <source>
        <dbReference type="EMBL" id="KAG6527616.1"/>
    </source>
</evidence>